<reference evidence="2" key="2">
    <citation type="journal article" date="2014" name="Nat. Commun.">
        <title>The cavefish genome reveals candidate genes for eye loss.</title>
        <authorList>
            <person name="McGaugh S.E."/>
            <person name="Gross J.B."/>
            <person name="Aken B."/>
            <person name="Blin M."/>
            <person name="Borowsky R."/>
            <person name="Chalopin D."/>
            <person name="Hinaux H."/>
            <person name="Jeffery W.R."/>
            <person name="Keene A."/>
            <person name="Ma L."/>
            <person name="Minx P."/>
            <person name="Murphy D."/>
            <person name="O'Quin K.E."/>
            <person name="Retaux S."/>
            <person name="Rohner N."/>
            <person name="Searle S.M."/>
            <person name="Stahl B.A."/>
            <person name="Tabin C."/>
            <person name="Volff J.N."/>
            <person name="Yoshizawa M."/>
            <person name="Warren W.C."/>
        </authorList>
    </citation>
    <scope>NUCLEOTIDE SEQUENCE [LARGE SCALE GENOMIC DNA]</scope>
    <source>
        <strain evidence="2">female</strain>
    </source>
</reference>
<keyword evidence="2" id="KW-1185">Reference proteome</keyword>
<dbReference type="AlphaFoldDB" id="A0A3B1KA18"/>
<proteinExistence type="predicted"/>
<reference evidence="2" key="1">
    <citation type="submission" date="2013-03" db="EMBL/GenBank/DDBJ databases">
        <authorList>
            <person name="Jeffery W."/>
            <person name="Warren W."/>
            <person name="Wilson R.K."/>
        </authorList>
    </citation>
    <scope>NUCLEOTIDE SEQUENCE</scope>
    <source>
        <strain evidence="2">female</strain>
    </source>
</reference>
<evidence type="ECO:0000313" key="1">
    <source>
        <dbReference type="Ensembl" id="ENSAMXP00000050801.1"/>
    </source>
</evidence>
<dbReference type="Bgee" id="ENSAMXG00000037021">
    <property type="expression patterns" value="Expressed in brain"/>
</dbReference>
<sequence>MNKDIPRAKLSSYACFVQTLNLSTYLDKYNLNKLS</sequence>
<accession>A0A3B1KA18</accession>
<reference evidence="1" key="3">
    <citation type="submission" date="2025-08" db="UniProtKB">
        <authorList>
            <consortium name="Ensembl"/>
        </authorList>
    </citation>
    <scope>IDENTIFICATION</scope>
</reference>
<dbReference type="InParanoid" id="A0A3B1KA18"/>
<reference evidence="1" key="4">
    <citation type="submission" date="2025-09" db="UniProtKB">
        <authorList>
            <consortium name="Ensembl"/>
        </authorList>
    </citation>
    <scope>IDENTIFICATION</scope>
</reference>
<name>A0A3B1KA18_ASTMX</name>
<organism evidence="1 2">
    <name type="scientific">Astyanax mexicanus</name>
    <name type="common">Blind cave fish</name>
    <name type="synonym">Astyanax fasciatus mexicanus</name>
    <dbReference type="NCBI Taxonomy" id="7994"/>
    <lineage>
        <taxon>Eukaryota</taxon>
        <taxon>Metazoa</taxon>
        <taxon>Chordata</taxon>
        <taxon>Craniata</taxon>
        <taxon>Vertebrata</taxon>
        <taxon>Euteleostomi</taxon>
        <taxon>Actinopterygii</taxon>
        <taxon>Neopterygii</taxon>
        <taxon>Teleostei</taxon>
        <taxon>Ostariophysi</taxon>
        <taxon>Characiformes</taxon>
        <taxon>Characoidei</taxon>
        <taxon>Acestrorhamphidae</taxon>
        <taxon>Acestrorhamphinae</taxon>
        <taxon>Astyanax</taxon>
    </lineage>
</organism>
<evidence type="ECO:0000313" key="2">
    <source>
        <dbReference type="Proteomes" id="UP000018467"/>
    </source>
</evidence>
<protein>
    <submittedName>
        <fullName evidence="1">Uncharacterized protein</fullName>
    </submittedName>
</protein>
<dbReference type="Ensembl" id="ENSAMXT00000041920.1">
    <property type="protein sequence ID" value="ENSAMXP00000050801.1"/>
    <property type="gene ID" value="ENSAMXG00000037021.1"/>
</dbReference>
<dbReference type="Proteomes" id="UP000018467">
    <property type="component" value="Unassembled WGS sequence"/>
</dbReference>